<evidence type="ECO:0008006" key="5">
    <source>
        <dbReference type="Google" id="ProtNLM"/>
    </source>
</evidence>
<evidence type="ECO:0000256" key="2">
    <source>
        <dbReference type="SAM" id="MobiDB-lite"/>
    </source>
</evidence>
<dbReference type="InterPro" id="IPR019151">
    <property type="entry name" value="Proteasome_assmbl_chaperone_2"/>
</dbReference>
<sequence length="370" mass="40719">MTDFFTLDSMASGLSVDTLVINLVDPLIDAGDTAQAINATIQTLDDEPIGTFDSDAIFDYRAQRPIVSYADGHLVGVTVPSVRLSLVTDVHGKNFLYLSGQEPDFRWREISETIIDIIERFGVQQVYSFAAMPAPVPHTRPVDMLIRATAGDHPVVEGFAEHYAELSDVFEYMAAEKEIPVVNIRVRVPFYLVRGDSPFFAGALAAIKMLAARGGPTFPLGDLEQLEDNQQKAIAELREEGSDFDALIKKLEHDYDESELGFVTNEEIVPRIPSSDEIGDAVEQFLASQDSSPLDRVQKSKQPPQLGDQYSTDQYAGDLRRIGEDLRRASPAAQESAGEELADDDQAAQPPTGIQSENPEIENNEENEGE</sequence>
<keyword evidence="1" id="KW-0175">Coiled coil</keyword>
<reference evidence="3 4" key="1">
    <citation type="submission" date="2023-07" db="EMBL/GenBank/DDBJ databases">
        <title>Sequencing the genomes of 1000 actinobacteria strains.</title>
        <authorList>
            <person name="Klenk H.-P."/>
        </authorList>
    </citation>
    <scope>NUCLEOTIDE SEQUENCE [LARGE SCALE GENOMIC DNA]</scope>
    <source>
        <strain evidence="3 4">DSM 17163</strain>
    </source>
</reference>
<protein>
    <recommendedName>
        <fullName evidence="5">PAC2 family protein</fullName>
    </recommendedName>
</protein>
<feature type="compositionally biased region" description="Acidic residues" evidence="2">
    <location>
        <begin position="337"/>
        <end position="346"/>
    </location>
</feature>
<evidence type="ECO:0000313" key="4">
    <source>
        <dbReference type="Proteomes" id="UP001243212"/>
    </source>
</evidence>
<name>A0ABT9NHX9_9ACTO</name>
<evidence type="ECO:0000256" key="1">
    <source>
        <dbReference type="SAM" id="Coils"/>
    </source>
</evidence>
<feature type="coiled-coil region" evidence="1">
    <location>
        <begin position="220"/>
        <end position="254"/>
    </location>
</feature>
<evidence type="ECO:0000313" key="3">
    <source>
        <dbReference type="EMBL" id="MDP9807001.1"/>
    </source>
</evidence>
<dbReference type="Proteomes" id="UP001243212">
    <property type="component" value="Unassembled WGS sequence"/>
</dbReference>
<gene>
    <name evidence="3" type="ORF">J2S70_001583</name>
</gene>
<dbReference type="Gene3D" id="3.40.50.10900">
    <property type="entry name" value="PAC-like subunit"/>
    <property type="match status" value="1"/>
</dbReference>
<dbReference type="EMBL" id="JAUSQX010000001">
    <property type="protein sequence ID" value="MDP9807001.1"/>
    <property type="molecule type" value="Genomic_DNA"/>
</dbReference>
<organism evidence="3 4">
    <name type="scientific">Trueperella bonasi</name>
    <dbReference type="NCBI Taxonomy" id="312286"/>
    <lineage>
        <taxon>Bacteria</taxon>
        <taxon>Bacillati</taxon>
        <taxon>Actinomycetota</taxon>
        <taxon>Actinomycetes</taxon>
        <taxon>Actinomycetales</taxon>
        <taxon>Actinomycetaceae</taxon>
        <taxon>Trueperella</taxon>
    </lineage>
</organism>
<feature type="compositionally biased region" description="Polar residues" evidence="2">
    <location>
        <begin position="300"/>
        <end position="314"/>
    </location>
</feature>
<feature type="compositionally biased region" description="Acidic residues" evidence="2">
    <location>
        <begin position="359"/>
        <end position="370"/>
    </location>
</feature>
<proteinExistence type="predicted"/>
<feature type="compositionally biased region" description="Basic and acidic residues" evidence="2">
    <location>
        <begin position="318"/>
        <end position="328"/>
    </location>
</feature>
<feature type="region of interest" description="Disordered" evidence="2">
    <location>
        <begin position="288"/>
        <end position="370"/>
    </location>
</feature>
<dbReference type="SUPFAM" id="SSF159659">
    <property type="entry name" value="Cgl1923-like"/>
    <property type="match status" value="1"/>
</dbReference>
<comment type="caution">
    <text evidence="3">The sequence shown here is derived from an EMBL/GenBank/DDBJ whole genome shotgun (WGS) entry which is preliminary data.</text>
</comment>
<dbReference type="InterPro" id="IPR038389">
    <property type="entry name" value="PSMG2_sf"/>
</dbReference>
<dbReference type="Pfam" id="PF09754">
    <property type="entry name" value="PAC2"/>
    <property type="match status" value="1"/>
</dbReference>
<accession>A0ABT9NHX9</accession>
<dbReference type="RefSeq" id="WP_307683181.1">
    <property type="nucleotide sequence ID" value="NZ_JAUSQX010000001.1"/>
</dbReference>
<keyword evidence="4" id="KW-1185">Reference proteome</keyword>